<dbReference type="CDD" id="cd00448">
    <property type="entry name" value="YjgF_YER057c_UK114_family"/>
    <property type="match status" value="1"/>
</dbReference>
<dbReference type="RefSeq" id="WP_226953382.1">
    <property type="nucleotide sequence ID" value="NZ_JACDXW010000002.1"/>
</dbReference>
<dbReference type="PANTHER" id="PTHR11803:SF58">
    <property type="entry name" value="PROTEIN HMF1-RELATED"/>
    <property type="match status" value="1"/>
</dbReference>
<dbReference type="SUPFAM" id="SSF55298">
    <property type="entry name" value="YjgF-like"/>
    <property type="match status" value="1"/>
</dbReference>
<evidence type="ECO:0000256" key="1">
    <source>
        <dbReference type="ARBA" id="ARBA00010552"/>
    </source>
</evidence>
<dbReference type="Gene3D" id="3.30.1330.40">
    <property type="entry name" value="RutC-like"/>
    <property type="match status" value="1"/>
</dbReference>
<name>A0ABS8CAT6_9BURK</name>
<gene>
    <name evidence="2" type="ORF">H0484_05150</name>
</gene>
<sequence>MAEPQLIRNLPAPGASVPPGATWSNCLIMGPEIVLSGMTAHPAATPDGSYLSTYEQAMRIFAKIEQHLVAAGVQRAHLYKLVIYLTNIADKDAVNQARADFFAGLQYPCSTLVGIQALVFPGLTIEIDAFARLDFRLAPSTP</sequence>
<dbReference type="Proteomes" id="UP000776983">
    <property type="component" value="Unassembled WGS sequence"/>
</dbReference>
<protein>
    <submittedName>
        <fullName evidence="2">RidA family protein</fullName>
    </submittedName>
</protein>
<evidence type="ECO:0000313" key="2">
    <source>
        <dbReference type="EMBL" id="MCB5363141.1"/>
    </source>
</evidence>
<dbReference type="PANTHER" id="PTHR11803">
    <property type="entry name" value="2-IMINOBUTANOATE/2-IMINOPROPANOATE DEAMINASE RIDA"/>
    <property type="match status" value="1"/>
</dbReference>
<dbReference type="InterPro" id="IPR035959">
    <property type="entry name" value="RutC-like_sf"/>
</dbReference>
<dbReference type="InterPro" id="IPR006175">
    <property type="entry name" value="YjgF/YER057c/UK114"/>
</dbReference>
<comment type="similarity">
    <text evidence="1">Belongs to the RutC family.</text>
</comment>
<proteinExistence type="inferred from homology"/>
<dbReference type="EMBL" id="JACDXW010000002">
    <property type="protein sequence ID" value="MCB5363141.1"/>
    <property type="molecule type" value="Genomic_DNA"/>
</dbReference>
<comment type="caution">
    <text evidence="2">The sequence shown here is derived from an EMBL/GenBank/DDBJ whole genome shotgun (WGS) entry which is preliminary data.</text>
</comment>
<organism evidence="2 3">
    <name type="scientific">Mesopusillimonas faecipullorum</name>
    <dbReference type="NCBI Taxonomy" id="2755040"/>
    <lineage>
        <taxon>Bacteria</taxon>
        <taxon>Pseudomonadati</taxon>
        <taxon>Pseudomonadota</taxon>
        <taxon>Betaproteobacteria</taxon>
        <taxon>Burkholderiales</taxon>
        <taxon>Alcaligenaceae</taxon>
        <taxon>Mesopusillimonas</taxon>
    </lineage>
</organism>
<evidence type="ECO:0000313" key="3">
    <source>
        <dbReference type="Proteomes" id="UP000776983"/>
    </source>
</evidence>
<accession>A0ABS8CAT6</accession>
<reference evidence="2 3" key="1">
    <citation type="submission" date="2020-07" db="EMBL/GenBank/DDBJ databases">
        <title>Pusillimonas sp. nov., isolated from poultry manure in Taiwan.</title>
        <authorList>
            <person name="Lin S.-Y."/>
            <person name="Tang Y.-S."/>
            <person name="Young C.-C."/>
        </authorList>
    </citation>
    <scope>NUCLEOTIDE SEQUENCE [LARGE SCALE GENOMIC DNA]</scope>
    <source>
        <strain evidence="2 3">CC-YST705</strain>
    </source>
</reference>
<keyword evidence="3" id="KW-1185">Reference proteome</keyword>
<dbReference type="Pfam" id="PF01042">
    <property type="entry name" value="Ribonuc_L-PSP"/>
    <property type="match status" value="1"/>
</dbReference>